<proteinExistence type="predicted"/>
<protein>
    <submittedName>
        <fullName evidence="2">Uncharacterized protein</fullName>
    </submittedName>
</protein>
<organism evidence="2 3">
    <name type="scientific">Klebsiella pneumoniae</name>
    <dbReference type="NCBI Taxonomy" id="573"/>
    <lineage>
        <taxon>Bacteria</taxon>
        <taxon>Pseudomonadati</taxon>
        <taxon>Pseudomonadota</taxon>
        <taxon>Gammaproteobacteria</taxon>
        <taxon>Enterobacterales</taxon>
        <taxon>Enterobacteriaceae</taxon>
        <taxon>Klebsiella/Raoultella group</taxon>
        <taxon>Klebsiella</taxon>
        <taxon>Klebsiella pneumoniae complex</taxon>
    </lineage>
</organism>
<gene>
    <name evidence="2" type="ORF">J4734_25420</name>
</gene>
<accession>A0A939NQ96</accession>
<feature type="transmembrane region" description="Helical" evidence="1">
    <location>
        <begin position="52"/>
        <end position="70"/>
    </location>
</feature>
<name>A0A939NQ96_KLEPN</name>
<reference evidence="2" key="1">
    <citation type="submission" date="2021-03" db="EMBL/GenBank/DDBJ databases">
        <title>Molecular epidemiology and mechanisms of colistin and carbapenem resistance in Enterobacteriaceae from clinical isolates, the environment and porcine samples in Pretoria, South Africa.</title>
        <authorList>
            <person name="Bogoshi D."/>
            <person name="Mbelle N.M."/>
            <person name="Naidoo V."/>
            <person name="Osei Sekyere J."/>
        </authorList>
    </citation>
    <scope>NUCLEOTIDE SEQUENCE</scope>
    <source>
        <strain evidence="2">C034</strain>
    </source>
</reference>
<keyword evidence="1" id="KW-0812">Transmembrane</keyword>
<keyword evidence="1" id="KW-1133">Transmembrane helix</keyword>
<keyword evidence="1" id="KW-0472">Membrane</keyword>
<dbReference type="EMBL" id="JAGETO010000171">
    <property type="protein sequence ID" value="MBO2029628.1"/>
    <property type="molecule type" value="Genomic_DNA"/>
</dbReference>
<sequence>MTHDRGAARRRGAAGDGALAMKDNSVQTCVTAKKSALWGETPSTFYRRAFRWVSQLTALALLMGLAFHYLRR</sequence>
<evidence type="ECO:0000256" key="1">
    <source>
        <dbReference type="SAM" id="Phobius"/>
    </source>
</evidence>
<evidence type="ECO:0000313" key="3">
    <source>
        <dbReference type="Proteomes" id="UP000664620"/>
    </source>
</evidence>
<dbReference type="Proteomes" id="UP000664620">
    <property type="component" value="Unassembled WGS sequence"/>
</dbReference>
<evidence type="ECO:0000313" key="2">
    <source>
        <dbReference type="EMBL" id="MBO2029628.1"/>
    </source>
</evidence>
<dbReference type="AlphaFoldDB" id="A0A939NQ96"/>
<comment type="caution">
    <text evidence="2">The sequence shown here is derived from an EMBL/GenBank/DDBJ whole genome shotgun (WGS) entry which is preliminary data.</text>
</comment>